<evidence type="ECO:0000256" key="1">
    <source>
        <dbReference type="SAM" id="MobiDB-lite"/>
    </source>
</evidence>
<dbReference type="AlphaFoldDB" id="A0A8G1A0B5"/>
<dbReference type="Proteomes" id="UP000826709">
    <property type="component" value="Chromosome"/>
</dbReference>
<reference evidence="2" key="1">
    <citation type="journal article" date="2005" name="Int. J. Syst. Evol. Microbiol.">
        <title>Methanofollis formosanus sp. nov., isolated from a fish pond.</title>
        <authorList>
            <person name="Wu S.Y."/>
            <person name="Chen S.C."/>
            <person name="Lai M.C."/>
        </authorList>
    </citation>
    <scope>NUCLEOTIDE SEQUENCE</scope>
    <source>
        <strain evidence="2">ML15</strain>
    </source>
</reference>
<dbReference type="OrthoDB" id="112445at2157"/>
<keyword evidence="3" id="KW-1185">Reference proteome</keyword>
<evidence type="ECO:0000313" key="2">
    <source>
        <dbReference type="EMBL" id="QYZ78123.1"/>
    </source>
</evidence>
<feature type="compositionally biased region" description="Low complexity" evidence="1">
    <location>
        <begin position="171"/>
        <end position="222"/>
    </location>
</feature>
<feature type="region of interest" description="Disordered" evidence="1">
    <location>
        <begin position="157"/>
        <end position="222"/>
    </location>
</feature>
<dbReference type="RefSeq" id="WP_220681859.1">
    <property type="nucleotide sequence ID" value="NZ_CP037968.1"/>
</dbReference>
<sequence length="250" mass="25108">MWSRTIVLILLSLGVFLAVPASAEPALVVDGDLSGAGIGVPVQVSVSLNDAAKGVSGYNISVCVENGDVAAITAVSFPSWATLHSNGTLPSACTWASGVDIGRQVEGSADTVDLLTVTVTPTAEGTTALVITPEKIDDDTGGRYVLAVVERRLSVGEEASSSGDSGDDEWATTAPVTTPPATVTETPGGTTAPAETPQETETVARTPATAAAATTSVPTATTEQAAGTDQALLVGAGLAVAGIVFCRRER</sequence>
<organism evidence="2 3">
    <name type="scientific">Methanofollis formosanus</name>
    <dbReference type="NCBI Taxonomy" id="299308"/>
    <lineage>
        <taxon>Archaea</taxon>
        <taxon>Methanobacteriati</taxon>
        <taxon>Methanobacteriota</taxon>
        <taxon>Stenosarchaea group</taxon>
        <taxon>Methanomicrobia</taxon>
        <taxon>Methanomicrobiales</taxon>
        <taxon>Methanomicrobiaceae</taxon>
        <taxon>Methanofollis</taxon>
    </lineage>
</organism>
<dbReference type="KEGG" id="mfk:E2N92_01085"/>
<gene>
    <name evidence="2" type="ORF">E2N92_01085</name>
</gene>
<protein>
    <submittedName>
        <fullName evidence="2">Uncharacterized protein</fullName>
    </submittedName>
</protein>
<proteinExistence type="predicted"/>
<reference evidence="2" key="2">
    <citation type="submission" date="2019-03" db="EMBL/GenBank/DDBJ databases">
        <authorList>
            <person name="Chen S.-C."/>
            <person name="Wu S.-Y."/>
            <person name="Lai M.-C."/>
        </authorList>
    </citation>
    <scope>NUCLEOTIDE SEQUENCE</scope>
    <source>
        <strain evidence="2">ML15</strain>
    </source>
</reference>
<evidence type="ECO:0000313" key="3">
    <source>
        <dbReference type="Proteomes" id="UP000826709"/>
    </source>
</evidence>
<dbReference type="EMBL" id="CP037968">
    <property type="protein sequence ID" value="QYZ78123.1"/>
    <property type="molecule type" value="Genomic_DNA"/>
</dbReference>
<name>A0A8G1A0B5_9EURY</name>
<accession>A0A8G1A0B5</accession>